<dbReference type="Proteomes" id="UP000250235">
    <property type="component" value="Unassembled WGS sequence"/>
</dbReference>
<accession>A0A2Z7A5X7</accession>
<evidence type="ECO:0000313" key="2">
    <source>
        <dbReference type="Proteomes" id="UP000250235"/>
    </source>
</evidence>
<dbReference type="EMBL" id="KV018474">
    <property type="protein sequence ID" value="KZV16998.1"/>
    <property type="molecule type" value="Genomic_DNA"/>
</dbReference>
<reference evidence="1 2" key="1">
    <citation type="journal article" date="2015" name="Proc. Natl. Acad. Sci. U.S.A.">
        <title>The resurrection genome of Boea hygrometrica: A blueprint for survival of dehydration.</title>
        <authorList>
            <person name="Xiao L."/>
            <person name="Yang G."/>
            <person name="Zhang L."/>
            <person name="Yang X."/>
            <person name="Zhao S."/>
            <person name="Ji Z."/>
            <person name="Zhou Q."/>
            <person name="Hu M."/>
            <person name="Wang Y."/>
            <person name="Chen M."/>
            <person name="Xu Y."/>
            <person name="Jin H."/>
            <person name="Xiao X."/>
            <person name="Hu G."/>
            <person name="Bao F."/>
            <person name="Hu Y."/>
            <person name="Wan P."/>
            <person name="Li L."/>
            <person name="Deng X."/>
            <person name="Kuang T."/>
            <person name="Xiang C."/>
            <person name="Zhu J.K."/>
            <person name="Oliver M.J."/>
            <person name="He Y."/>
        </authorList>
    </citation>
    <scope>NUCLEOTIDE SEQUENCE [LARGE SCALE GENOMIC DNA]</scope>
    <source>
        <strain evidence="2">cv. XS01</strain>
    </source>
</reference>
<keyword evidence="2" id="KW-1185">Reference proteome</keyword>
<dbReference type="AlphaFoldDB" id="A0A2Z7A5X7"/>
<organism evidence="1 2">
    <name type="scientific">Dorcoceras hygrometricum</name>
    <dbReference type="NCBI Taxonomy" id="472368"/>
    <lineage>
        <taxon>Eukaryota</taxon>
        <taxon>Viridiplantae</taxon>
        <taxon>Streptophyta</taxon>
        <taxon>Embryophyta</taxon>
        <taxon>Tracheophyta</taxon>
        <taxon>Spermatophyta</taxon>
        <taxon>Magnoliopsida</taxon>
        <taxon>eudicotyledons</taxon>
        <taxon>Gunneridae</taxon>
        <taxon>Pentapetalae</taxon>
        <taxon>asterids</taxon>
        <taxon>lamiids</taxon>
        <taxon>Lamiales</taxon>
        <taxon>Gesneriaceae</taxon>
        <taxon>Didymocarpoideae</taxon>
        <taxon>Trichosporeae</taxon>
        <taxon>Loxocarpinae</taxon>
        <taxon>Dorcoceras</taxon>
    </lineage>
</organism>
<proteinExistence type="predicted"/>
<evidence type="ECO:0000313" key="1">
    <source>
        <dbReference type="EMBL" id="KZV16998.1"/>
    </source>
</evidence>
<gene>
    <name evidence="1" type="ORF">F511_13583</name>
</gene>
<protein>
    <submittedName>
        <fullName evidence="1">Filament-like plant protein 4</fullName>
    </submittedName>
</protein>
<name>A0A2Z7A5X7_9LAMI</name>
<sequence>MPVEVERVTPVYLISLLGSVSHYERKLIDSVLADDLDEVSEWIKWTRKYINQLEWSKAGASKQLKSGKEQNNLSYKQKRGSDAELLKNILKMKSNQLDKDTSWRTRSGQDS</sequence>